<gene>
    <name evidence="2" type="ORF">HCDG_03762</name>
</gene>
<dbReference type="EMBL" id="GG692422">
    <property type="protein sequence ID" value="EER42303.1"/>
    <property type="molecule type" value="Genomic_DNA"/>
</dbReference>
<dbReference type="HOGENOM" id="CLU_2132792_0_0_1"/>
<reference evidence="3" key="1">
    <citation type="submission" date="2009-05" db="EMBL/GenBank/DDBJ databases">
        <title>The genome sequence of Ajellomyces capsulatus strain H143.</title>
        <authorList>
            <person name="Champion M."/>
            <person name="Cuomo C.A."/>
            <person name="Ma L.-J."/>
            <person name="Henn M.R."/>
            <person name="Sil A."/>
            <person name="Goldman B."/>
            <person name="Young S.K."/>
            <person name="Kodira C.D."/>
            <person name="Zeng Q."/>
            <person name="Koehrsen M."/>
            <person name="Alvarado L."/>
            <person name="Berlin A.M."/>
            <person name="Borenstein D."/>
            <person name="Chen Z."/>
            <person name="Engels R."/>
            <person name="Freedman E."/>
            <person name="Gellesch M."/>
            <person name="Goldberg J."/>
            <person name="Griggs A."/>
            <person name="Gujja S."/>
            <person name="Heiman D.I."/>
            <person name="Hepburn T.A."/>
            <person name="Howarth C."/>
            <person name="Jen D."/>
            <person name="Larson L."/>
            <person name="Lewis B."/>
            <person name="Mehta T."/>
            <person name="Park D."/>
            <person name="Pearson M."/>
            <person name="Roberts A."/>
            <person name="Saif S."/>
            <person name="Shea T.D."/>
            <person name="Shenoy N."/>
            <person name="Sisk P."/>
            <person name="Stolte C."/>
            <person name="Sykes S."/>
            <person name="Walk T."/>
            <person name="White J."/>
            <person name="Yandava C."/>
            <person name="Klein B."/>
            <person name="McEwen J.G."/>
            <person name="Puccia R."/>
            <person name="Goldman G.H."/>
            <person name="Felipe M.S."/>
            <person name="Nino-Vega G."/>
            <person name="San-Blas G."/>
            <person name="Taylor J.W."/>
            <person name="Mendoza L."/>
            <person name="Galagan J.E."/>
            <person name="Nusbaum C."/>
            <person name="Birren B.W."/>
        </authorList>
    </citation>
    <scope>NUCLEOTIDE SEQUENCE [LARGE SCALE GENOMIC DNA]</scope>
    <source>
        <strain evidence="3">H143</strain>
    </source>
</reference>
<dbReference type="VEuPathDB" id="FungiDB:HCDG_03762"/>
<dbReference type="Proteomes" id="UP000002624">
    <property type="component" value="Unassembled WGS sequence"/>
</dbReference>
<sequence length="113" mass="13417">MTRRQINLPIEPQPTSKTPKLHTKSPRKDYSGDSHHNIARHFHLRFSDMAFCNCHEFTILASKSMHAQKDSSEAYKIWLANRHRHFHGGNENPYKYGFQFSHALWPRRVINNY</sequence>
<protein>
    <submittedName>
        <fullName evidence="2">Uncharacterized protein</fullName>
    </submittedName>
</protein>
<name>C6HCL3_AJECH</name>
<evidence type="ECO:0000256" key="1">
    <source>
        <dbReference type="SAM" id="MobiDB-lite"/>
    </source>
</evidence>
<dbReference type="AlphaFoldDB" id="C6HCL3"/>
<organism evidence="2 3">
    <name type="scientific">Ajellomyces capsulatus (strain H143)</name>
    <name type="common">Darling's disease fungus</name>
    <name type="synonym">Histoplasma capsulatum</name>
    <dbReference type="NCBI Taxonomy" id="544712"/>
    <lineage>
        <taxon>Eukaryota</taxon>
        <taxon>Fungi</taxon>
        <taxon>Dikarya</taxon>
        <taxon>Ascomycota</taxon>
        <taxon>Pezizomycotina</taxon>
        <taxon>Eurotiomycetes</taxon>
        <taxon>Eurotiomycetidae</taxon>
        <taxon>Onygenales</taxon>
        <taxon>Ajellomycetaceae</taxon>
        <taxon>Histoplasma</taxon>
    </lineage>
</organism>
<accession>C6HCL3</accession>
<evidence type="ECO:0000313" key="2">
    <source>
        <dbReference type="EMBL" id="EER42303.1"/>
    </source>
</evidence>
<feature type="region of interest" description="Disordered" evidence="1">
    <location>
        <begin position="1"/>
        <end position="34"/>
    </location>
</feature>
<proteinExistence type="predicted"/>
<evidence type="ECO:0000313" key="3">
    <source>
        <dbReference type="Proteomes" id="UP000002624"/>
    </source>
</evidence>